<reference evidence="1 2" key="1">
    <citation type="submission" date="2019-03" db="EMBL/GenBank/DDBJ databases">
        <title>Single cell metagenomics reveals metabolic interactions within the superorganism composed of flagellate Streblomastix strix and complex community of Bacteroidetes bacteria on its surface.</title>
        <authorList>
            <person name="Treitli S.C."/>
            <person name="Kolisko M."/>
            <person name="Husnik F."/>
            <person name="Keeling P."/>
            <person name="Hampl V."/>
        </authorList>
    </citation>
    <scope>NUCLEOTIDE SEQUENCE [LARGE SCALE GENOMIC DNA]</scope>
    <source>
        <strain evidence="1">ST1C</strain>
    </source>
</reference>
<dbReference type="Proteomes" id="UP000324800">
    <property type="component" value="Unassembled WGS sequence"/>
</dbReference>
<evidence type="ECO:0000313" key="2">
    <source>
        <dbReference type="Proteomes" id="UP000324800"/>
    </source>
</evidence>
<dbReference type="EMBL" id="SNRW01023140">
    <property type="protein sequence ID" value="KAA6363264.1"/>
    <property type="molecule type" value="Genomic_DNA"/>
</dbReference>
<protein>
    <submittedName>
        <fullName evidence="1">Uncharacterized protein</fullName>
    </submittedName>
</protein>
<evidence type="ECO:0000313" key="1">
    <source>
        <dbReference type="EMBL" id="KAA6363264.1"/>
    </source>
</evidence>
<accession>A0A5J4TYB4</accession>
<name>A0A5J4TYB4_9EUKA</name>
<comment type="caution">
    <text evidence="1">The sequence shown here is derived from an EMBL/GenBank/DDBJ whole genome shotgun (WGS) entry which is preliminary data.</text>
</comment>
<dbReference type="AlphaFoldDB" id="A0A5J4TYB4"/>
<organism evidence="1 2">
    <name type="scientific">Streblomastix strix</name>
    <dbReference type="NCBI Taxonomy" id="222440"/>
    <lineage>
        <taxon>Eukaryota</taxon>
        <taxon>Metamonada</taxon>
        <taxon>Preaxostyla</taxon>
        <taxon>Oxymonadida</taxon>
        <taxon>Streblomastigidae</taxon>
        <taxon>Streblomastix</taxon>
    </lineage>
</organism>
<sequence>MDESKLLAIRPLNKNCKKRQYRKHQWSVGQSLWTIVYVRETIFCLLLVGCLDLCFVFDGSGDLYGGPRQFILLNNGPK</sequence>
<gene>
    <name evidence="1" type="ORF">EZS28_041210</name>
</gene>
<proteinExistence type="predicted"/>